<dbReference type="InterPro" id="IPR007110">
    <property type="entry name" value="Ig-like_dom"/>
</dbReference>
<keyword evidence="1" id="KW-0472">Membrane</keyword>
<accession>A0AA96S1Q3</accession>
<dbReference type="InterPro" id="IPR013783">
    <property type="entry name" value="Ig-like_fold"/>
</dbReference>
<dbReference type="InterPro" id="IPR036116">
    <property type="entry name" value="FN3_sf"/>
</dbReference>
<dbReference type="Gene3D" id="2.60.40.10">
    <property type="entry name" value="Immunoglobulins"/>
    <property type="match status" value="1"/>
</dbReference>
<dbReference type="AlphaFoldDB" id="A0AA96S1Q3"/>
<feature type="domain" description="Ig-like" evidence="3">
    <location>
        <begin position="24"/>
        <end position="124"/>
    </location>
</feature>
<organism evidence="4">
    <name type="scientific">Halisarca dujardinii</name>
    <name type="common">Dujardin's slime sponge</name>
    <dbReference type="NCBI Taxonomy" id="2583056"/>
    <lineage>
        <taxon>Eukaryota</taxon>
        <taxon>Metazoa</taxon>
        <taxon>Porifera</taxon>
        <taxon>Demospongiae</taxon>
        <taxon>Verongimorpha</taxon>
        <taxon>Chondrillida</taxon>
        <taxon>Halisarcidae</taxon>
        <taxon>Halisarca</taxon>
    </lineage>
</organism>
<evidence type="ECO:0000256" key="1">
    <source>
        <dbReference type="SAM" id="Phobius"/>
    </source>
</evidence>
<proteinExistence type="evidence at transcript level"/>
<feature type="chain" id="PRO_5041712768" evidence="2">
    <location>
        <begin position="22"/>
        <end position="559"/>
    </location>
</feature>
<dbReference type="InterPro" id="IPR036179">
    <property type="entry name" value="Ig-like_dom_sf"/>
</dbReference>
<reference evidence="4" key="1">
    <citation type="submission" date="2023-08" db="EMBL/GenBank/DDBJ databases">
        <authorList>
            <person name="Adameyko K."/>
            <person name="Kravchuk O."/>
            <person name="Lyupina Y."/>
        </authorList>
    </citation>
    <scope>NUCLEOTIDE SEQUENCE</scope>
</reference>
<feature type="transmembrane region" description="Helical" evidence="1">
    <location>
        <begin position="472"/>
        <end position="496"/>
    </location>
</feature>
<dbReference type="InterPro" id="IPR003599">
    <property type="entry name" value="Ig_sub"/>
</dbReference>
<dbReference type="PROSITE" id="PS50835">
    <property type="entry name" value="IG_LIKE"/>
    <property type="match status" value="1"/>
</dbReference>
<name>A0AA96S1Q3_HALDU</name>
<evidence type="ECO:0000256" key="2">
    <source>
        <dbReference type="SAM" id="SignalP"/>
    </source>
</evidence>
<evidence type="ECO:0000259" key="3">
    <source>
        <dbReference type="PROSITE" id="PS50835"/>
    </source>
</evidence>
<dbReference type="InterPro" id="IPR003598">
    <property type="entry name" value="Ig_sub2"/>
</dbReference>
<dbReference type="SUPFAM" id="SSF48726">
    <property type="entry name" value="Immunoglobulin"/>
    <property type="match status" value="1"/>
</dbReference>
<feature type="signal peptide" evidence="2">
    <location>
        <begin position="1"/>
        <end position="21"/>
    </location>
</feature>
<sequence length="559" mass="61369">MVLPASILMLALATLTGCTEAETPDNITVVVDGYDYNSALESPAMVEIGSAFVLECTVAGLPRHSAVLYNWTHPRSAALVARYNNVVPGDANRRTLRVSVIDEGDAGLYQCIATIADRPARVLTGAFQVAVKGGAVLLSNHGAIPKNTAITDSWGIQPKYRFLHVSAFNISTIFCLAPKNSSPYFVRIANNSRENYIEERLGDAAGSGMPQDLLKQWKNQRAALLLIRDTNNVENMKICCMTGTARVCAYLWLQTPTALDTQEHDLNITLETDTILKIEKKLDRKTKKGVSSTYLATLQNSMTGLARTFVTKRSSLNMGSLFPGAAYKVSVREYWNENGTMQYSPTSNHLNISTKALQVNNATKESPPRMVTVSRVLVGGFELHWLPPRRFTPTHYTVHCTANGTNVTRYTVPHQPGSNYGNVTGLPAGECHTEVAAYLGATKVSSHRYTYSYEPKKSAGIKNDPGFNSLSVTLPVIAIFAVLLIVVIAVLIASQIKTFRTKKRQRREKKRKSASPEAPVEEDVYEKFNWSNVTPGLPGSGVMQNQYISTAPHSSTHHM</sequence>
<evidence type="ECO:0000313" key="4">
    <source>
        <dbReference type="EMBL" id="WNS50046.1"/>
    </source>
</evidence>
<keyword evidence="1" id="KW-1133">Transmembrane helix</keyword>
<protein>
    <submittedName>
        <fullName evidence="4">Uncharacterized protein 6</fullName>
    </submittedName>
</protein>
<keyword evidence="1" id="KW-0812">Transmembrane</keyword>
<dbReference type="SMART" id="SM00409">
    <property type="entry name" value="IG"/>
    <property type="match status" value="1"/>
</dbReference>
<dbReference type="SUPFAM" id="SSF49265">
    <property type="entry name" value="Fibronectin type III"/>
    <property type="match status" value="1"/>
</dbReference>
<keyword evidence="2" id="KW-0732">Signal</keyword>
<dbReference type="SMART" id="SM00408">
    <property type="entry name" value="IGc2"/>
    <property type="match status" value="1"/>
</dbReference>
<dbReference type="EMBL" id="OR460123">
    <property type="protein sequence ID" value="WNS50046.1"/>
    <property type="molecule type" value="mRNA"/>
</dbReference>